<name>A0A0A9HB54_ARUDO</name>
<reference evidence="1" key="1">
    <citation type="submission" date="2014-09" db="EMBL/GenBank/DDBJ databases">
        <authorList>
            <person name="Magalhaes I.L.F."/>
            <person name="Oliveira U."/>
            <person name="Santos F.R."/>
            <person name="Vidigal T.H.D.A."/>
            <person name="Brescovit A.D."/>
            <person name="Santos A.J."/>
        </authorList>
    </citation>
    <scope>NUCLEOTIDE SEQUENCE</scope>
    <source>
        <tissue evidence="1">Shoot tissue taken approximately 20 cm above the soil surface</tissue>
    </source>
</reference>
<proteinExistence type="predicted"/>
<evidence type="ECO:0000313" key="1">
    <source>
        <dbReference type="EMBL" id="JAE33992.1"/>
    </source>
</evidence>
<protein>
    <submittedName>
        <fullName evidence="1">Uncharacterized protein</fullName>
    </submittedName>
</protein>
<reference evidence="1" key="2">
    <citation type="journal article" date="2015" name="Data Brief">
        <title>Shoot transcriptome of the giant reed, Arundo donax.</title>
        <authorList>
            <person name="Barrero R.A."/>
            <person name="Guerrero F.D."/>
            <person name="Moolhuijzen P."/>
            <person name="Goolsby J.A."/>
            <person name="Tidwell J."/>
            <person name="Bellgard S.E."/>
            <person name="Bellgard M.I."/>
        </authorList>
    </citation>
    <scope>NUCLEOTIDE SEQUENCE</scope>
    <source>
        <tissue evidence="1">Shoot tissue taken approximately 20 cm above the soil surface</tissue>
    </source>
</reference>
<accession>A0A0A9HB54</accession>
<dbReference type="AlphaFoldDB" id="A0A0A9HB54"/>
<dbReference type="EMBL" id="GBRH01163904">
    <property type="protein sequence ID" value="JAE33992.1"/>
    <property type="molecule type" value="Transcribed_RNA"/>
</dbReference>
<organism evidence="1">
    <name type="scientific">Arundo donax</name>
    <name type="common">Giant reed</name>
    <name type="synonym">Donax arundinaceus</name>
    <dbReference type="NCBI Taxonomy" id="35708"/>
    <lineage>
        <taxon>Eukaryota</taxon>
        <taxon>Viridiplantae</taxon>
        <taxon>Streptophyta</taxon>
        <taxon>Embryophyta</taxon>
        <taxon>Tracheophyta</taxon>
        <taxon>Spermatophyta</taxon>
        <taxon>Magnoliopsida</taxon>
        <taxon>Liliopsida</taxon>
        <taxon>Poales</taxon>
        <taxon>Poaceae</taxon>
        <taxon>PACMAD clade</taxon>
        <taxon>Arundinoideae</taxon>
        <taxon>Arundineae</taxon>
        <taxon>Arundo</taxon>
    </lineage>
</organism>
<sequence>MVKKILRSVQMTLPCSMDE</sequence>